<evidence type="ECO:0000259" key="4">
    <source>
        <dbReference type="PROSITE" id="PS51186"/>
    </source>
</evidence>
<keyword evidence="2" id="KW-0012">Acyltransferase</keyword>
<dbReference type="SUPFAM" id="SSF55021">
    <property type="entry name" value="ACT-like"/>
    <property type="match status" value="1"/>
</dbReference>
<dbReference type="InterPro" id="IPR016181">
    <property type="entry name" value="Acyl_CoA_acyltransferase"/>
</dbReference>
<evidence type="ECO:0000256" key="2">
    <source>
        <dbReference type="ARBA" id="ARBA00023315"/>
    </source>
</evidence>
<dbReference type="Gene3D" id="3.30.70.260">
    <property type="match status" value="1"/>
</dbReference>
<evidence type="ECO:0000259" key="5">
    <source>
        <dbReference type="PROSITE" id="PS51671"/>
    </source>
</evidence>
<dbReference type="InterPro" id="IPR002912">
    <property type="entry name" value="ACT_dom"/>
</dbReference>
<dbReference type="Gene3D" id="3.40.630.30">
    <property type="match status" value="1"/>
</dbReference>
<feature type="domain" description="N-acetyltransferase" evidence="4">
    <location>
        <begin position="192"/>
        <end position="342"/>
    </location>
</feature>
<name>A0ABR7LSH7_9ACTN</name>
<dbReference type="RefSeq" id="WP_187244720.1">
    <property type="nucleotide sequence ID" value="NZ_BAAAOK010000010.1"/>
</dbReference>
<feature type="domain" description="ACT" evidence="5">
    <location>
        <begin position="5"/>
        <end position="80"/>
    </location>
</feature>
<dbReference type="PROSITE" id="PS51671">
    <property type="entry name" value="ACT"/>
    <property type="match status" value="1"/>
</dbReference>
<evidence type="ECO:0000313" key="6">
    <source>
        <dbReference type="EMBL" id="MBC6467715.1"/>
    </source>
</evidence>
<accession>A0ABR7LSH7</accession>
<protein>
    <submittedName>
        <fullName evidence="6">GNAT family N-acetyltransferase</fullName>
    </submittedName>
</protein>
<dbReference type="EMBL" id="JABVEC010000014">
    <property type="protein sequence ID" value="MBC6467715.1"/>
    <property type="molecule type" value="Genomic_DNA"/>
</dbReference>
<proteinExistence type="predicted"/>
<dbReference type="PROSITE" id="PS51186">
    <property type="entry name" value="GNAT"/>
    <property type="match status" value="1"/>
</dbReference>
<gene>
    <name evidence="6" type="ORF">HKK74_19770</name>
</gene>
<dbReference type="Pfam" id="PF00583">
    <property type="entry name" value="Acetyltransf_1"/>
    <property type="match status" value="1"/>
</dbReference>
<reference evidence="6 7" key="1">
    <citation type="submission" date="2020-06" db="EMBL/GenBank/DDBJ databases">
        <title>Actinomadura xiongansis sp. nov., isolated from soil of Baiyangdian.</title>
        <authorList>
            <person name="Zhang X."/>
        </authorList>
    </citation>
    <scope>NUCLEOTIDE SEQUENCE [LARGE SCALE GENOMIC DNA]</scope>
    <source>
        <strain evidence="6 7">HBUM206468</strain>
    </source>
</reference>
<dbReference type="Proteomes" id="UP000805614">
    <property type="component" value="Unassembled WGS sequence"/>
</dbReference>
<dbReference type="InterPro" id="IPR050832">
    <property type="entry name" value="Bact_Acetyltransf"/>
</dbReference>
<keyword evidence="1" id="KW-0808">Transferase</keyword>
<keyword evidence="7" id="KW-1185">Reference proteome</keyword>
<dbReference type="InterPro" id="IPR045865">
    <property type="entry name" value="ACT-like_dom_sf"/>
</dbReference>
<feature type="region of interest" description="Disordered" evidence="3">
    <location>
        <begin position="345"/>
        <end position="380"/>
    </location>
</feature>
<dbReference type="PANTHER" id="PTHR43877">
    <property type="entry name" value="AMINOALKYLPHOSPHONATE N-ACETYLTRANSFERASE-RELATED-RELATED"/>
    <property type="match status" value="1"/>
</dbReference>
<dbReference type="InterPro" id="IPR000182">
    <property type="entry name" value="GNAT_dom"/>
</dbReference>
<comment type="caution">
    <text evidence="6">The sequence shown here is derived from an EMBL/GenBank/DDBJ whole genome shotgun (WGS) entry which is preliminary data.</text>
</comment>
<evidence type="ECO:0000256" key="1">
    <source>
        <dbReference type="ARBA" id="ARBA00022679"/>
    </source>
</evidence>
<organism evidence="6 7">
    <name type="scientific">Actinomadura alba</name>
    <dbReference type="NCBI Taxonomy" id="406431"/>
    <lineage>
        <taxon>Bacteria</taxon>
        <taxon>Bacillati</taxon>
        <taxon>Actinomycetota</taxon>
        <taxon>Actinomycetes</taxon>
        <taxon>Streptosporangiales</taxon>
        <taxon>Thermomonosporaceae</taxon>
        <taxon>Actinomadura</taxon>
    </lineage>
</organism>
<dbReference type="SUPFAM" id="SSF55729">
    <property type="entry name" value="Acyl-CoA N-acyltransferases (Nat)"/>
    <property type="match status" value="1"/>
</dbReference>
<evidence type="ECO:0000256" key="3">
    <source>
        <dbReference type="SAM" id="MobiDB-lite"/>
    </source>
</evidence>
<evidence type="ECO:0000313" key="7">
    <source>
        <dbReference type="Proteomes" id="UP000805614"/>
    </source>
</evidence>
<sequence length="380" mass="40794">MPLMRIRTEIDDRPGRLAVLTAALAAERANILDLSVQVGTDGVVDEFVVDVPPDTDRGALTAVLEAAGGSRTAVVPADPRELVDEPTRVLTLVARLRADPRALPEVLADLLRADEARSVVHSVDGPLAADDEPADTLTVPIDRRRAVRLRRAGLPFTATEAARADALVRAALPGVVSGPTRRRVSLRDGTEIVVRPLEERDGAAVRAMHERCSAESRRLRYFSAEPAIAQRLLDTFSRRSHGLTLVAEGPDGSVLALAHLMHVLDPGVAETAFLIEDQWQGRGLGRALTELLVTMAREQGLVELRAAVLDENARMRELLVSFGGRVRASGRPGVVEIRLRLDHRAGRPGGAGAEPAAGDRRGRSLARSVARSGRGTARGR</sequence>